<dbReference type="AlphaFoldDB" id="A0A371IJZ1"/>
<evidence type="ECO:0000313" key="8">
    <source>
        <dbReference type="EMBL" id="RDY20783.1"/>
    </source>
</evidence>
<dbReference type="EMBL" id="VJXW01000008">
    <property type="protein sequence ID" value="TRW26087.1"/>
    <property type="molecule type" value="Genomic_DNA"/>
</dbReference>
<dbReference type="InterPro" id="IPR006680">
    <property type="entry name" value="Amidohydro-rel"/>
</dbReference>
<dbReference type="OrthoDB" id="9765462at2"/>
<evidence type="ECO:0000256" key="6">
    <source>
        <dbReference type="ARBA" id="ARBA00022975"/>
    </source>
</evidence>
<dbReference type="SUPFAM" id="SSF51556">
    <property type="entry name" value="Metallo-dependent hydrolases"/>
    <property type="match status" value="1"/>
</dbReference>
<keyword evidence="5" id="KW-0378">Hydrolase</keyword>
<dbReference type="Pfam" id="PF01979">
    <property type="entry name" value="Amidohydro_1"/>
    <property type="match status" value="1"/>
</dbReference>
<dbReference type="Gene3D" id="3.20.20.140">
    <property type="entry name" value="Metal-dependent hydrolases"/>
    <property type="match status" value="1"/>
</dbReference>
<dbReference type="GO" id="GO:0006221">
    <property type="term" value="P:pyrimidine nucleotide biosynthetic process"/>
    <property type="evidence" value="ECO:0007669"/>
    <property type="project" value="UniProtKB-KW"/>
</dbReference>
<protein>
    <submittedName>
        <fullName evidence="8">Dihydroorotase</fullName>
    </submittedName>
</protein>
<comment type="cofactor">
    <cofactor evidence="1">
        <name>Zn(2+)</name>
        <dbReference type="ChEBI" id="CHEBI:29105"/>
    </cofactor>
</comment>
<name>A0A371IJZ1_9FIRM</name>
<dbReference type="GO" id="GO:0004151">
    <property type="term" value="F:dihydroorotase activity"/>
    <property type="evidence" value="ECO:0007669"/>
    <property type="project" value="InterPro"/>
</dbReference>
<dbReference type="InterPro" id="IPR004722">
    <property type="entry name" value="DHOase"/>
</dbReference>
<keyword evidence="10" id="KW-1185">Reference proteome</keyword>
<comment type="caution">
    <text evidence="8">The sequence shown here is derived from an EMBL/GenBank/DDBJ whole genome shotgun (WGS) entry which is preliminary data.</text>
</comment>
<dbReference type="NCBIfam" id="TIGR00857">
    <property type="entry name" value="pyrC_multi"/>
    <property type="match status" value="1"/>
</dbReference>
<dbReference type="EMBL" id="MBEW02000020">
    <property type="protein sequence ID" value="RDY20783.1"/>
    <property type="molecule type" value="Genomic_DNA"/>
</dbReference>
<evidence type="ECO:0000313" key="10">
    <source>
        <dbReference type="Proteomes" id="UP000093352"/>
    </source>
</evidence>
<dbReference type="InterPro" id="IPR002195">
    <property type="entry name" value="Dihydroorotase_CS"/>
</dbReference>
<proteinExistence type="inferred from homology"/>
<accession>A0A371IJZ1</accession>
<dbReference type="PROSITE" id="PS00483">
    <property type="entry name" value="DIHYDROOROTASE_2"/>
    <property type="match status" value="1"/>
</dbReference>
<sequence>MNYILKNVDVVDKNKTVKNTNLYIKNALIEKISDEVDENLQSYDCTGLTVMPSFVDLHAHFRDPGYTHKETIQTGSKAAVKGGYTLINLMANTKPIANDMQVVNYVLDKAKKIGLINIHQCVSVTNDFDGESLEHLDKIDTKKVKFISDDGKGIISNLTSYKSMLIAKEKNLTIMTHAEDKYLTPIDYRLSEDIITIRDLYLCHATGARLHLSHVSTIDSLEAIRLAKQHGTNVTCEVTPHHIALYDNEFKVNPPIRTQKDVYAVIEAIKDGTIDAISTDHAPHTAEEKKNGAPGLVGLETAFGVCYSNLVKPNHITLNKLSELISYNPYKIFDGMYEKRGLIKQGYVADLALVDINKTYTVDPNNFDSMGKNTPFKDKQLQGIVVATIKDGEFKYDNR</sequence>
<dbReference type="GO" id="GO:0046872">
    <property type="term" value="F:metal ion binding"/>
    <property type="evidence" value="ECO:0007669"/>
    <property type="project" value="UniProtKB-KW"/>
</dbReference>
<evidence type="ECO:0000256" key="5">
    <source>
        <dbReference type="ARBA" id="ARBA00022801"/>
    </source>
</evidence>
<dbReference type="GO" id="GO:0006145">
    <property type="term" value="P:purine nucleobase catabolic process"/>
    <property type="evidence" value="ECO:0007669"/>
    <property type="project" value="TreeGrafter"/>
</dbReference>
<comment type="similarity">
    <text evidence="3">Belongs to the metallo-dependent hydrolases superfamily. DHOase family. Class I DHOase subfamily.</text>
</comment>
<dbReference type="GO" id="GO:0004038">
    <property type="term" value="F:allantoinase activity"/>
    <property type="evidence" value="ECO:0007669"/>
    <property type="project" value="TreeGrafter"/>
</dbReference>
<dbReference type="GO" id="GO:0005737">
    <property type="term" value="C:cytoplasm"/>
    <property type="evidence" value="ECO:0007669"/>
    <property type="project" value="TreeGrafter"/>
</dbReference>
<reference evidence="9 11" key="3">
    <citation type="submission" date="2019-07" db="EMBL/GenBank/DDBJ databases">
        <title>Criibacterium bergeronii gen. nov., sp. nov. isolated from human clinical samples.</title>
        <authorList>
            <person name="Maheux A.F."/>
            <person name="Boudreau D.K."/>
            <person name="Berube E."/>
            <person name="Brodeur S."/>
            <person name="Bernard K.A."/>
            <person name="Abed J.Y."/>
            <person name="Ducrey E."/>
            <person name="Guay E.F."/>
            <person name="Raymond F."/>
            <person name="Corbeil J."/>
            <person name="Domingo M.-C."/>
            <person name="Roy P.H."/>
            <person name="Boissinot M."/>
            <person name="Tocheva E.I."/>
            <person name="Omar R.F."/>
        </authorList>
    </citation>
    <scope>NUCLEOTIDE SEQUENCE [LARGE SCALE GENOMIC DNA]</scope>
    <source>
        <strain evidence="9 11">CCRI-24246</strain>
    </source>
</reference>
<evidence type="ECO:0000256" key="4">
    <source>
        <dbReference type="ARBA" id="ARBA00022723"/>
    </source>
</evidence>
<dbReference type="RefSeq" id="WP_068912440.1">
    <property type="nucleotide sequence ID" value="NZ_MBEW02000020.1"/>
</dbReference>
<evidence type="ECO:0000313" key="9">
    <source>
        <dbReference type="EMBL" id="TRW26087.1"/>
    </source>
</evidence>
<dbReference type="Proteomes" id="UP000093352">
    <property type="component" value="Unassembled WGS sequence"/>
</dbReference>
<dbReference type="PANTHER" id="PTHR43668:SF2">
    <property type="entry name" value="ALLANTOINASE"/>
    <property type="match status" value="1"/>
</dbReference>
<dbReference type="PROSITE" id="PS00482">
    <property type="entry name" value="DIHYDROOROTASE_1"/>
    <property type="match status" value="1"/>
</dbReference>
<evidence type="ECO:0000256" key="1">
    <source>
        <dbReference type="ARBA" id="ARBA00001947"/>
    </source>
</evidence>
<dbReference type="STRING" id="1871336.BBG48_02220"/>
<evidence type="ECO:0000256" key="2">
    <source>
        <dbReference type="ARBA" id="ARBA00002368"/>
    </source>
</evidence>
<evidence type="ECO:0000256" key="3">
    <source>
        <dbReference type="ARBA" id="ARBA00010286"/>
    </source>
</evidence>
<feature type="domain" description="Amidohydrolase-related" evidence="7">
    <location>
        <begin position="49"/>
        <end position="393"/>
    </location>
</feature>
<keyword evidence="4" id="KW-0479">Metal-binding</keyword>
<dbReference type="CDD" id="cd01317">
    <property type="entry name" value="DHOase_IIa"/>
    <property type="match status" value="1"/>
</dbReference>
<dbReference type="InterPro" id="IPR050138">
    <property type="entry name" value="DHOase/Allantoinase_Hydrolase"/>
</dbReference>
<evidence type="ECO:0000313" key="11">
    <source>
        <dbReference type="Proteomes" id="UP000319424"/>
    </source>
</evidence>
<evidence type="ECO:0000259" key="7">
    <source>
        <dbReference type="Pfam" id="PF01979"/>
    </source>
</evidence>
<dbReference type="InterPro" id="IPR011059">
    <property type="entry name" value="Metal-dep_hydrolase_composite"/>
</dbReference>
<dbReference type="PANTHER" id="PTHR43668">
    <property type="entry name" value="ALLANTOINASE"/>
    <property type="match status" value="1"/>
</dbReference>
<organism evidence="8 10">
    <name type="scientific">Criibacterium bergeronii</name>
    <dbReference type="NCBI Taxonomy" id="1871336"/>
    <lineage>
        <taxon>Bacteria</taxon>
        <taxon>Bacillati</taxon>
        <taxon>Bacillota</taxon>
        <taxon>Clostridia</taxon>
        <taxon>Peptostreptococcales</taxon>
        <taxon>Filifactoraceae</taxon>
        <taxon>Criibacterium</taxon>
    </lineage>
</organism>
<gene>
    <name evidence="8" type="ORF">BBG48_008145</name>
    <name evidence="9" type="ORF">FL857_06625</name>
</gene>
<reference evidence="8" key="2">
    <citation type="submission" date="2018-07" db="EMBL/GenBank/DDBJ databases">
        <authorList>
            <person name="Quirk P.G."/>
            <person name="Krulwich T.A."/>
        </authorList>
    </citation>
    <scope>NUCLEOTIDE SEQUENCE</scope>
    <source>
        <strain evidence="8">CCRI-22567</strain>
    </source>
</reference>
<reference evidence="8 10" key="1">
    <citation type="journal article" date="2016" name="Genome Announc.">
        <title>Draft Genome Sequence of Criibacterium bergeronii gen. nov., sp. nov., Strain CCRI-22567T, Isolated from a Vaginal Sample from a Woman with Bacterial Vaginosis.</title>
        <authorList>
            <person name="Maheux A.F."/>
            <person name="Berube E."/>
            <person name="Boudreau D.K."/>
            <person name="Raymond F."/>
            <person name="Corbeil J."/>
            <person name="Roy P.H."/>
            <person name="Boissinot M."/>
            <person name="Omar R.F."/>
        </authorList>
    </citation>
    <scope>NUCLEOTIDE SEQUENCE [LARGE SCALE GENOMIC DNA]</scope>
    <source>
        <strain evidence="8 10">CCRI-22567</strain>
    </source>
</reference>
<dbReference type="InterPro" id="IPR032466">
    <property type="entry name" value="Metal_Hydrolase"/>
</dbReference>
<dbReference type="SUPFAM" id="SSF51338">
    <property type="entry name" value="Composite domain of metallo-dependent hydrolases"/>
    <property type="match status" value="1"/>
</dbReference>
<keyword evidence="6" id="KW-0665">Pyrimidine biosynthesis</keyword>
<dbReference type="Proteomes" id="UP000319424">
    <property type="component" value="Unassembled WGS sequence"/>
</dbReference>
<comment type="function">
    <text evidence="2">Catalyzes the reversible cyclization of carbamoyl aspartate to dihydroorotate.</text>
</comment>